<name>A0A7T8K0V7_CALRO</name>
<gene>
    <name evidence="2" type="ORF">FKW44_016065</name>
</gene>
<feature type="compositionally biased region" description="Low complexity" evidence="1">
    <location>
        <begin position="23"/>
        <end position="40"/>
    </location>
</feature>
<evidence type="ECO:0000313" key="2">
    <source>
        <dbReference type="EMBL" id="QQP41634.1"/>
    </source>
</evidence>
<proteinExistence type="predicted"/>
<dbReference type="AlphaFoldDB" id="A0A7T8K0V7"/>
<dbReference type="EMBL" id="CP045900">
    <property type="protein sequence ID" value="QQP41634.1"/>
    <property type="molecule type" value="Genomic_DNA"/>
</dbReference>
<accession>A0A7T8K0V7</accession>
<evidence type="ECO:0000313" key="3">
    <source>
        <dbReference type="Proteomes" id="UP000595437"/>
    </source>
</evidence>
<reference evidence="3" key="1">
    <citation type="submission" date="2021-01" db="EMBL/GenBank/DDBJ databases">
        <title>Caligus Genome Assembly.</title>
        <authorList>
            <person name="Gallardo-Escarate C."/>
        </authorList>
    </citation>
    <scope>NUCLEOTIDE SEQUENCE [LARGE SCALE GENOMIC DNA]</scope>
</reference>
<sequence>MYPGGQTPSGTGLVMPNLSPMIATTTTSTSGSSGETGAGSPPFLPPGGGDAPIFVCPRRPNIGKEGKHIMLKANHFQ</sequence>
<keyword evidence="3" id="KW-1185">Reference proteome</keyword>
<organism evidence="2 3">
    <name type="scientific">Caligus rogercresseyi</name>
    <name type="common">Sea louse</name>
    <dbReference type="NCBI Taxonomy" id="217165"/>
    <lineage>
        <taxon>Eukaryota</taxon>
        <taxon>Metazoa</taxon>
        <taxon>Ecdysozoa</taxon>
        <taxon>Arthropoda</taxon>
        <taxon>Crustacea</taxon>
        <taxon>Multicrustacea</taxon>
        <taxon>Hexanauplia</taxon>
        <taxon>Copepoda</taxon>
        <taxon>Siphonostomatoida</taxon>
        <taxon>Caligidae</taxon>
        <taxon>Caligus</taxon>
    </lineage>
</organism>
<dbReference type="Proteomes" id="UP000595437">
    <property type="component" value="Chromosome 11"/>
</dbReference>
<evidence type="ECO:0000256" key="1">
    <source>
        <dbReference type="SAM" id="MobiDB-lite"/>
    </source>
</evidence>
<feature type="region of interest" description="Disordered" evidence="1">
    <location>
        <begin position="1"/>
        <end position="52"/>
    </location>
</feature>
<feature type="compositionally biased region" description="Polar residues" evidence="1">
    <location>
        <begin position="1"/>
        <end position="10"/>
    </location>
</feature>
<dbReference type="OrthoDB" id="10252740at2759"/>
<feature type="non-terminal residue" evidence="2">
    <location>
        <position position="77"/>
    </location>
</feature>
<protein>
    <submittedName>
        <fullName evidence="2">Argonaute1</fullName>
    </submittedName>
</protein>